<gene>
    <name evidence="1" type="ORF">D8674_024522</name>
</gene>
<organism evidence="1 2">
    <name type="scientific">Pyrus ussuriensis x Pyrus communis</name>
    <dbReference type="NCBI Taxonomy" id="2448454"/>
    <lineage>
        <taxon>Eukaryota</taxon>
        <taxon>Viridiplantae</taxon>
        <taxon>Streptophyta</taxon>
        <taxon>Embryophyta</taxon>
        <taxon>Tracheophyta</taxon>
        <taxon>Spermatophyta</taxon>
        <taxon>Magnoliopsida</taxon>
        <taxon>eudicotyledons</taxon>
        <taxon>Gunneridae</taxon>
        <taxon>Pentapetalae</taxon>
        <taxon>rosids</taxon>
        <taxon>fabids</taxon>
        <taxon>Rosales</taxon>
        <taxon>Rosaceae</taxon>
        <taxon>Amygdaloideae</taxon>
        <taxon>Maleae</taxon>
        <taxon>Pyrus</taxon>
    </lineage>
</organism>
<keyword evidence="2" id="KW-1185">Reference proteome</keyword>
<protein>
    <submittedName>
        <fullName evidence="1">S ribonuclease</fullName>
    </submittedName>
</protein>
<evidence type="ECO:0000313" key="1">
    <source>
        <dbReference type="EMBL" id="KAB2622340.1"/>
    </source>
</evidence>
<dbReference type="EMBL" id="SMOL01000231">
    <property type="protein sequence ID" value="KAB2622340.1"/>
    <property type="molecule type" value="Genomic_DNA"/>
</dbReference>
<dbReference type="Proteomes" id="UP000327157">
    <property type="component" value="Chromosome 4"/>
</dbReference>
<reference evidence="1 2" key="1">
    <citation type="submission" date="2019-09" db="EMBL/GenBank/DDBJ databases">
        <authorList>
            <person name="Ou C."/>
        </authorList>
    </citation>
    <scope>NUCLEOTIDE SEQUENCE [LARGE SCALE GENOMIC DNA]</scope>
    <source>
        <strain evidence="1">S2</strain>
        <tissue evidence="1">Leaf</tissue>
    </source>
</reference>
<name>A0A5N5HA80_9ROSA</name>
<reference evidence="1 2" key="3">
    <citation type="submission" date="2019-11" db="EMBL/GenBank/DDBJ databases">
        <title>A de novo genome assembly of a pear dwarfing rootstock.</title>
        <authorList>
            <person name="Wang F."/>
            <person name="Wang J."/>
            <person name="Li S."/>
            <person name="Zhang Y."/>
            <person name="Fang M."/>
            <person name="Ma L."/>
            <person name="Zhao Y."/>
            <person name="Jiang S."/>
        </authorList>
    </citation>
    <scope>NUCLEOTIDE SEQUENCE [LARGE SCALE GENOMIC DNA]</scope>
    <source>
        <strain evidence="1">S2</strain>
        <tissue evidence="1">Leaf</tissue>
    </source>
</reference>
<proteinExistence type="predicted"/>
<comment type="caution">
    <text evidence="1">The sequence shown here is derived from an EMBL/GenBank/DDBJ whole genome shotgun (WGS) entry which is preliminary data.</text>
</comment>
<accession>A0A5N5HA80</accession>
<evidence type="ECO:0000313" key="2">
    <source>
        <dbReference type="Proteomes" id="UP000327157"/>
    </source>
</evidence>
<dbReference type="AlphaFoldDB" id="A0A5N5HA80"/>
<reference evidence="2" key="2">
    <citation type="submission" date="2019-10" db="EMBL/GenBank/DDBJ databases">
        <title>A de novo genome assembly of a pear dwarfing rootstock.</title>
        <authorList>
            <person name="Wang F."/>
            <person name="Wang J."/>
            <person name="Li S."/>
            <person name="Zhang Y."/>
            <person name="Fang M."/>
            <person name="Ma L."/>
            <person name="Zhao Y."/>
            <person name="Jiang S."/>
        </authorList>
    </citation>
    <scope>NUCLEOTIDE SEQUENCE [LARGE SCALE GENOMIC DNA]</scope>
</reference>
<sequence length="170" mass="18817">MTPRLITSDWLIGSRPRVRTRQWRRISPPHCPLLHDLPGNTAALISVSLSHRPPAPLPLVPRSHHPQLAAALVRHSLNFGVPMEPEASELPKGLVLGRDGNIHLRITPRQCGMSHGLSTSPTTSKHAPMSTTVCKATISTDPILCAEDYIILVIYEDQLQLAFIRLKDTR</sequence>